<evidence type="ECO:0000313" key="2">
    <source>
        <dbReference type="EMBL" id="PUB19216.1"/>
    </source>
</evidence>
<accession>A0A2T6KRM4</accession>
<keyword evidence="3" id="KW-1185">Reference proteome</keyword>
<proteinExistence type="predicted"/>
<dbReference type="OrthoDB" id="7876991at2"/>
<reference evidence="2 3" key="1">
    <citation type="submission" date="2018-04" db="EMBL/GenBank/DDBJ databases">
        <title>Genomic Encyclopedia of Archaeal and Bacterial Type Strains, Phase II (KMG-II): from individual species to whole genera.</title>
        <authorList>
            <person name="Goeker M."/>
        </authorList>
    </citation>
    <scope>NUCLEOTIDE SEQUENCE [LARGE SCALE GENOMIC DNA]</scope>
    <source>
        <strain evidence="2 3">DSM 29955</strain>
    </source>
</reference>
<gene>
    <name evidence="2" type="ORF">C8N45_101809</name>
</gene>
<dbReference type="AlphaFoldDB" id="A0A2T6KRM4"/>
<comment type="caution">
    <text evidence="2">The sequence shown here is derived from an EMBL/GenBank/DDBJ whole genome shotgun (WGS) entry which is preliminary data.</text>
</comment>
<organism evidence="2 3">
    <name type="scientific">Yoonia sediminilitoris</name>
    <dbReference type="NCBI Taxonomy" id="1286148"/>
    <lineage>
        <taxon>Bacteria</taxon>
        <taxon>Pseudomonadati</taxon>
        <taxon>Pseudomonadota</taxon>
        <taxon>Alphaproteobacteria</taxon>
        <taxon>Rhodobacterales</taxon>
        <taxon>Paracoccaceae</taxon>
        <taxon>Yoonia</taxon>
    </lineage>
</organism>
<evidence type="ECO:0000256" key="1">
    <source>
        <dbReference type="SAM" id="MobiDB-lite"/>
    </source>
</evidence>
<name>A0A2T6KRM4_9RHOB</name>
<dbReference type="EMBL" id="QBUD01000001">
    <property type="protein sequence ID" value="PUB19216.1"/>
    <property type="molecule type" value="Genomic_DNA"/>
</dbReference>
<feature type="region of interest" description="Disordered" evidence="1">
    <location>
        <begin position="27"/>
        <end position="57"/>
    </location>
</feature>
<sequence>MNANQLMNMAIRRLMRKGINTGIDIAENRGKRPADMTEAERQTAGNARQTGRKAQQGIKLLRRFMR</sequence>
<protein>
    <submittedName>
        <fullName evidence="2">Uncharacterized protein</fullName>
    </submittedName>
</protein>
<dbReference type="Proteomes" id="UP000244523">
    <property type="component" value="Unassembled WGS sequence"/>
</dbReference>
<feature type="compositionally biased region" description="Polar residues" evidence="1">
    <location>
        <begin position="43"/>
        <end position="53"/>
    </location>
</feature>
<dbReference type="RefSeq" id="WP_108384871.1">
    <property type="nucleotide sequence ID" value="NZ_QBUD01000001.1"/>
</dbReference>
<evidence type="ECO:0000313" key="3">
    <source>
        <dbReference type="Proteomes" id="UP000244523"/>
    </source>
</evidence>
<feature type="compositionally biased region" description="Basic and acidic residues" evidence="1">
    <location>
        <begin position="27"/>
        <end position="41"/>
    </location>
</feature>